<evidence type="ECO:0000313" key="7">
    <source>
        <dbReference type="EMBL" id="KZW00259.1"/>
    </source>
</evidence>
<dbReference type="InterPro" id="IPR036898">
    <property type="entry name" value="RNA_pol_Rpb7-like_N_sf"/>
</dbReference>
<dbReference type="Pfam" id="PF17875">
    <property type="entry name" value="RPA43_OB"/>
    <property type="match status" value="1"/>
</dbReference>
<evidence type="ECO:0000256" key="5">
    <source>
        <dbReference type="SAM" id="MobiDB-lite"/>
    </source>
</evidence>
<feature type="domain" description="RPA43 OB" evidence="6">
    <location>
        <begin position="136"/>
        <end position="260"/>
    </location>
</feature>
<comment type="subcellular location">
    <subcellularLocation>
        <location evidence="1">Nucleus</location>
    </subcellularLocation>
</comment>
<keyword evidence="8" id="KW-1185">Reference proteome</keyword>
<dbReference type="PANTHER" id="PTHR12709">
    <property type="entry name" value="DNA-DIRECTED RNA POLYMERASE II, III"/>
    <property type="match status" value="1"/>
</dbReference>
<evidence type="ECO:0000256" key="4">
    <source>
        <dbReference type="ARBA" id="ARBA00023242"/>
    </source>
</evidence>
<dbReference type="OrthoDB" id="10250504at2759"/>
<dbReference type="GO" id="GO:0005736">
    <property type="term" value="C:RNA polymerase I complex"/>
    <property type="evidence" value="ECO:0007669"/>
    <property type="project" value="TreeGrafter"/>
</dbReference>
<feature type="region of interest" description="Disordered" evidence="5">
    <location>
        <begin position="1"/>
        <end position="56"/>
    </location>
</feature>
<dbReference type="Gene3D" id="3.30.1490.120">
    <property type="entry name" value="RNA polymerase Rpb7-like, N-terminal domain"/>
    <property type="match status" value="1"/>
</dbReference>
<evidence type="ECO:0000256" key="1">
    <source>
        <dbReference type="ARBA" id="ARBA00004123"/>
    </source>
</evidence>
<evidence type="ECO:0000256" key="2">
    <source>
        <dbReference type="ARBA" id="ARBA00022478"/>
    </source>
</evidence>
<feature type="compositionally biased region" description="Basic residues" evidence="5">
    <location>
        <begin position="302"/>
        <end position="313"/>
    </location>
</feature>
<protein>
    <recommendedName>
        <fullName evidence="6">RPA43 OB domain-containing protein</fullName>
    </recommendedName>
</protein>
<proteinExistence type="predicted"/>
<keyword evidence="4" id="KW-0539">Nucleus</keyword>
<sequence>MAPAEHASVKKRKHDGEHKDRSPKKPKKEKDAPAPAPTKRKKDKSKGKERAAAAGPSEFRYVQGETVISIPPSHAGNPVACANEMLDSMMMRYIPALEGVMLAHSDLRFLQEKASLVGACPFAVCTIGFRALVWGPTIGMKLKGKISLCSPDHVSLLVHRTFNVSIPRHHIPTDDYEFMWGAAPNDPEFGLEAEDDATTTAAAPAEDDDEPAEVDVDASKNDRWIRRDNGELLGDETGHLEFTVIGLKLANQMLSLVGSIQEDPFSPAHVPVAAITDASMDVDPPAPEASLPTPEPTDKEKEKKKRKKDKKRKAGEEEEEEAQVEVDEVQPETSSKKKRKKKDKEAAE</sequence>
<name>A0A165N5X1_EXIGL</name>
<evidence type="ECO:0000259" key="6">
    <source>
        <dbReference type="Pfam" id="PF17875"/>
    </source>
</evidence>
<dbReference type="AlphaFoldDB" id="A0A165N5X1"/>
<dbReference type="GO" id="GO:0006352">
    <property type="term" value="P:DNA-templated transcription initiation"/>
    <property type="evidence" value="ECO:0007669"/>
    <property type="project" value="InterPro"/>
</dbReference>
<feature type="compositionally biased region" description="Acidic residues" evidence="5">
    <location>
        <begin position="316"/>
        <end position="330"/>
    </location>
</feature>
<dbReference type="InterPro" id="IPR045113">
    <property type="entry name" value="Rpb7-like"/>
</dbReference>
<dbReference type="EMBL" id="KV425902">
    <property type="protein sequence ID" value="KZW00259.1"/>
    <property type="molecule type" value="Genomic_DNA"/>
</dbReference>
<gene>
    <name evidence="7" type="ORF">EXIGLDRAFT_711428</name>
</gene>
<evidence type="ECO:0000256" key="3">
    <source>
        <dbReference type="ARBA" id="ARBA00023163"/>
    </source>
</evidence>
<organism evidence="7 8">
    <name type="scientific">Exidia glandulosa HHB12029</name>
    <dbReference type="NCBI Taxonomy" id="1314781"/>
    <lineage>
        <taxon>Eukaryota</taxon>
        <taxon>Fungi</taxon>
        <taxon>Dikarya</taxon>
        <taxon>Basidiomycota</taxon>
        <taxon>Agaricomycotina</taxon>
        <taxon>Agaricomycetes</taxon>
        <taxon>Auriculariales</taxon>
        <taxon>Exidiaceae</taxon>
        <taxon>Exidia</taxon>
    </lineage>
</organism>
<dbReference type="STRING" id="1314781.A0A165N5X1"/>
<reference evidence="7 8" key="1">
    <citation type="journal article" date="2016" name="Mol. Biol. Evol.">
        <title>Comparative Genomics of Early-Diverging Mushroom-Forming Fungi Provides Insights into the Origins of Lignocellulose Decay Capabilities.</title>
        <authorList>
            <person name="Nagy L.G."/>
            <person name="Riley R."/>
            <person name="Tritt A."/>
            <person name="Adam C."/>
            <person name="Daum C."/>
            <person name="Floudas D."/>
            <person name="Sun H."/>
            <person name="Yadav J.S."/>
            <person name="Pangilinan J."/>
            <person name="Larsson K.H."/>
            <person name="Matsuura K."/>
            <person name="Barry K."/>
            <person name="Labutti K."/>
            <person name="Kuo R."/>
            <person name="Ohm R.A."/>
            <person name="Bhattacharya S.S."/>
            <person name="Shirouzu T."/>
            <person name="Yoshinaga Y."/>
            <person name="Martin F.M."/>
            <person name="Grigoriev I.V."/>
            <person name="Hibbett D.S."/>
        </authorList>
    </citation>
    <scope>NUCLEOTIDE SEQUENCE [LARGE SCALE GENOMIC DNA]</scope>
    <source>
        <strain evidence="7 8">HHB12029</strain>
    </source>
</reference>
<keyword evidence="3" id="KW-0804">Transcription</keyword>
<keyword evidence="2" id="KW-0240">DNA-directed RNA polymerase</keyword>
<dbReference type="InParanoid" id="A0A165N5X1"/>
<evidence type="ECO:0000313" key="8">
    <source>
        <dbReference type="Proteomes" id="UP000077266"/>
    </source>
</evidence>
<accession>A0A165N5X1</accession>
<dbReference type="GO" id="GO:0006362">
    <property type="term" value="P:transcription elongation by RNA polymerase I"/>
    <property type="evidence" value="ECO:0007669"/>
    <property type="project" value="TreeGrafter"/>
</dbReference>
<dbReference type="InterPro" id="IPR041178">
    <property type="entry name" value="RPA43_OB"/>
</dbReference>
<dbReference type="Proteomes" id="UP000077266">
    <property type="component" value="Unassembled WGS sequence"/>
</dbReference>
<dbReference type="Gene3D" id="2.40.50.1060">
    <property type="match status" value="1"/>
</dbReference>
<feature type="region of interest" description="Disordered" evidence="5">
    <location>
        <begin position="279"/>
        <end position="348"/>
    </location>
</feature>
<dbReference type="PANTHER" id="PTHR12709:SF5">
    <property type="entry name" value="DNA-DIRECTED RNA POLYMERASE I SUBUNIT RPA43"/>
    <property type="match status" value="1"/>
</dbReference>